<gene>
    <name evidence="4" type="ORF">IMSHALPRED_004984</name>
</gene>
<dbReference type="InterPro" id="IPR050091">
    <property type="entry name" value="PKS_NRPS_Biosynth_Enz"/>
</dbReference>
<name>A0A8H3IAA0_9LECA</name>
<dbReference type="InterPro" id="IPR057326">
    <property type="entry name" value="KR_dom"/>
</dbReference>
<sequence length="311" mass="33955">MVECGAKHLIYVSRSAGKSKDDENFLHELQVHGCRTQTFAEDVADSSLIKKVVQNAAKPIAGVIQMSMILKVQGTWNLHNAIPGKDLDFFVLFSSLSGILGQIGQVNYAAANTFLKAFVQYRYSLGLPASVLDISAMADIGYVSNRPSVLAQLRCAGMQMLKEPDVLDALRLAILRSLPTPSAAYETTSTMATGFHSVSNPAHLATAVATDTSILDDEETSGELLAIQIGKQLLTFMLSTESEEELDLGRAPSDMGVDFLVSIEIRNSWRQSFRSEITVLGILNAHSLKDLGKMAAKNLKEKFERRNEAMK</sequence>
<keyword evidence="1" id="KW-0808">Transferase</keyword>
<feature type="domain" description="Ketoreductase" evidence="3">
    <location>
        <begin position="1"/>
        <end position="140"/>
    </location>
</feature>
<dbReference type="PANTHER" id="PTHR43775">
    <property type="entry name" value="FATTY ACID SYNTHASE"/>
    <property type="match status" value="1"/>
</dbReference>
<dbReference type="OrthoDB" id="329835at2759"/>
<comment type="caution">
    <text evidence="4">The sequence shown here is derived from an EMBL/GenBank/DDBJ whole genome shotgun (WGS) entry which is preliminary data.</text>
</comment>
<dbReference type="AlphaFoldDB" id="A0A8H3IAA0"/>
<evidence type="ECO:0000259" key="3">
    <source>
        <dbReference type="SMART" id="SM00822"/>
    </source>
</evidence>
<dbReference type="SMART" id="SM00822">
    <property type="entry name" value="PKS_KR"/>
    <property type="match status" value="1"/>
</dbReference>
<dbReference type="PANTHER" id="PTHR43775:SF49">
    <property type="entry name" value="SYNTHASE, PUTATIVE (JCVI)-RELATED"/>
    <property type="match status" value="1"/>
</dbReference>
<protein>
    <recommendedName>
        <fullName evidence="3">Ketoreductase domain-containing protein</fullName>
    </recommendedName>
</protein>
<evidence type="ECO:0000256" key="1">
    <source>
        <dbReference type="ARBA" id="ARBA00022679"/>
    </source>
</evidence>
<organism evidence="4 5">
    <name type="scientific">Imshaugia aleurites</name>
    <dbReference type="NCBI Taxonomy" id="172621"/>
    <lineage>
        <taxon>Eukaryota</taxon>
        <taxon>Fungi</taxon>
        <taxon>Dikarya</taxon>
        <taxon>Ascomycota</taxon>
        <taxon>Pezizomycotina</taxon>
        <taxon>Lecanoromycetes</taxon>
        <taxon>OSLEUM clade</taxon>
        <taxon>Lecanoromycetidae</taxon>
        <taxon>Lecanorales</taxon>
        <taxon>Lecanorineae</taxon>
        <taxon>Parmeliaceae</taxon>
        <taxon>Imshaugia</taxon>
    </lineage>
</organism>
<dbReference type="Gene3D" id="3.40.50.720">
    <property type="entry name" value="NAD(P)-binding Rossmann-like Domain"/>
    <property type="match status" value="1"/>
</dbReference>
<keyword evidence="2" id="KW-0511">Multifunctional enzyme</keyword>
<evidence type="ECO:0000313" key="5">
    <source>
        <dbReference type="Proteomes" id="UP000664534"/>
    </source>
</evidence>
<dbReference type="GO" id="GO:0006633">
    <property type="term" value="P:fatty acid biosynthetic process"/>
    <property type="evidence" value="ECO:0007669"/>
    <property type="project" value="TreeGrafter"/>
</dbReference>
<accession>A0A8H3IAA0</accession>
<dbReference type="Pfam" id="PF08659">
    <property type="entry name" value="KR"/>
    <property type="match status" value="1"/>
</dbReference>
<evidence type="ECO:0000313" key="4">
    <source>
        <dbReference type="EMBL" id="CAF9920722.1"/>
    </source>
</evidence>
<reference evidence="4" key="1">
    <citation type="submission" date="2021-03" db="EMBL/GenBank/DDBJ databases">
        <authorList>
            <person name="Tagirdzhanova G."/>
        </authorList>
    </citation>
    <scope>NUCLEOTIDE SEQUENCE</scope>
</reference>
<evidence type="ECO:0000256" key="2">
    <source>
        <dbReference type="ARBA" id="ARBA00023268"/>
    </source>
</evidence>
<dbReference type="GO" id="GO:0004312">
    <property type="term" value="F:fatty acid synthase activity"/>
    <property type="evidence" value="ECO:0007669"/>
    <property type="project" value="TreeGrafter"/>
</dbReference>
<dbReference type="Proteomes" id="UP000664534">
    <property type="component" value="Unassembled WGS sequence"/>
</dbReference>
<dbReference type="EMBL" id="CAJPDT010000026">
    <property type="protein sequence ID" value="CAF9920722.1"/>
    <property type="molecule type" value="Genomic_DNA"/>
</dbReference>
<dbReference type="SUPFAM" id="SSF51735">
    <property type="entry name" value="NAD(P)-binding Rossmann-fold domains"/>
    <property type="match status" value="1"/>
</dbReference>
<keyword evidence="5" id="KW-1185">Reference proteome</keyword>
<dbReference type="GO" id="GO:0044550">
    <property type="term" value="P:secondary metabolite biosynthetic process"/>
    <property type="evidence" value="ECO:0007669"/>
    <property type="project" value="TreeGrafter"/>
</dbReference>
<dbReference type="InterPro" id="IPR013968">
    <property type="entry name" value="PKS_KR"/>
</dbReference>
<dbReference type="InterPro" id="IPR036291">
    <property type="entry name" value="NAD(P)-bd_dom_sf"/>
</dbReference>
<proteinExistence type="predicted"/>